<evidence type="ECO:0000256" key="12">
    <source>
        <dbReference type="ARBA" id="ARBA00022842"/>
    </source>
</evidence>
<keyword evidence="8 15" id="KW-0808">Transferase</keyword>
<dbReference type="Proteomes" id="UP000298616">
    <property type="component" value="Chromosome"/>
</dbReference>
<comment type="cofactor">
    <cofactor evidence="1 15">
        <name>Mg(2+)</name>
        <dbReference type="ChEBI" id="CHEBI:18420"/>
    </cofactor>
</comment>
<accession>A0A4D7JNH7</accession>
<evidence type="ECO:0000256" key="5">
    <source>
        <dbReference type="ARBA" id="ARBA00011895"/>
    </source>
</evidence>
<dbReference type="PANTHER" id="PTHR43340:SF1">
    <property type="entry name" value="HYPOXANTHINE PHOSPHORIBOSYLTRANSFERASE"/>
    <property type="match status" value="1"/>
</dbReference>
<dbReference type="InterPro" id="IPR005904">
    <property type="entry name" value="Hxn_phspho_trans"/>
</dbReference>
<keyword evidence="6 15" id="KW-0963">Cytoplasm</keyword>
<evidence type="ECO:0000313" key="18">
    <source>
        <dbReference type="Proteomes" id="UP000298616"/>
    </source>
</evidence>
<evidence type="ECO:0000256" key="14">
    <source>
        <dbReference type="ARBA" id="ARBA00049402"/>
    </source>
</evidence>
<evidence type="ECO:0000256" key="1">
    <source>
        <dbReference type="ARBA" id="ARBA00001946"/>
    </source>
</evidence>
<keyword evidence="10 15" id="KW-0660">Purine salvage</keyword>
<dbReference type="PANTHER" id="PTHR43340">
    <property type="entry name" value="HYPOXANTHINE-GUANINE PHOSPHORIBOSYLTRANSFERASE"/>
    <property type="match status" value="1"/>
</dbReference>
<dbReference type="OrthoDB" id="9802824at2"/>
<keyword evidence="12 15" id="KW-0460">Magnesium</keyword>
<dbReference type="GO" id="GO:0046100">
    <property type="term" value="P:hypoxanthine metabolic process"/>
    <property type="evidence" value="ECO:0007669"/>
    <property type="project" value="TreeGrafter"/>
</dbReference>
<evidence type="ECO:0000256" key="10">
    <source>
        <dbReference type="ARBA" id="ARBA00022726"/>
    </source>
</evidence>
<evidence type="ECO:0000256" key="4">
    <source>
        <dbReference type="ARBA" id="ARBA00008391"/>
    </source>
</evidence>
<name>A0A4D7JNH7_9BACT</name>
<dbReference type="SUPFAM" id="SSF53271">
    <property type="entry name" value="PRTase-like"/>
    <property type="match status" value="1"/>
</dbReference>
<dbReference type="EC" id="2.4.2.8" evidence="5 15"/>
<dbReference type="GO" id="GO:0052657">
    <property type="term" value="F:guanine phosphoribosyltransferase activity"/>
    <property type="evidence" value="ECO:0007669"/>
    <property type="project" value="RHEA"/>
</dbReference>
<gene>
    <name evidence="17" type="primary">hpt</name>
    <name evidence="17" type="ORF">DCC35_05855</name>
</gene>
<evidence type="ECO:0000313" key="17">
    <source>
        <dbReference type="EMBL" id="QCK14302.1"/>
    </source>
</evidence>
<dbReference type="GO" id="GO:0032264">
    <property type="term" value="P:IMP salvage"/>
    <property type="evidence" value="ECO:0007669"/>
    <property type="project" value="UniProtKB-UniPathway"/>
</dbReference>
<dbReference type="GO" id="GO:0000166">
    <property type="term" value="F:nucleotide binding"/>
    <property type="evidence" value="ECO:0007669"/>
    <property type="project" value="UniProtKB-KW"/>
</dbReference>
<dbReference type="KEGG" id="fpf:DCC35_05855"/>
<organism evidence="17 18">
    <name type="scientific">Mangrovivirga cuniculi</name>
    <dbReference type="NCBI Taxonomy" id="2715131"/>
    <lineage>
        <taxon>Bacteria</taxon>
        <taxon>Pseudomonadati</taxon>
        <taxon>Bacteroidota</taxon>
        <taxon>Cytophagia</taxon>
        <taxon>Cytophagales</taxon>
        <taxon>Mangrovivirgaceae</taxon>
        <taxon>Mangrovivirga</taxon>
    </lineage>
</organism>
<evidence type="ECO:0000259" key="16">
    <source>
        <dbReference type="Pfam" id="PF00156"/>
    </source>
</evidence>
<dbReference type="AlphaFoldDB" id="A0A4D7JNH7"/>
<dbReference type="EMBL" id="CP028923">
    <property type="protein sequence ID" value="QCK14302.1"/>
    <property type="molecule type" value="Genomic_DNA"/>
</dbReference>
<dbReference type="GO" id="GO:0006178">
    <property type="term" value="P:guanine salvage"/>
    <property type="evidence" value="ECO:0007669"/>
    <property type="project" value="TreeGrafter"/>
</dbReference>
<comment type="subcellular location">
    <subcellularLocation>
        <location evidence="2 15">Cytoplasm</location>
    </subcellularLocation>
</comment>
<keyword evidence="9 15" id="KW-0479">Metal-binding</keyword>
<comment type="catalytic activity">
    <reaction evidence="13">
        <text>GMP + diphosphate = guanine + 5-phospho-alpha-D-ribose 1-diphosphate</text>
        <dbReference type="Rhea" id="RHEA:25424"/>
        <dbReference type="ChEBI" id="CHEBI:16235"/>
        <dbReference type="ChEBI" id="CHEBI:33019"/>
        <dbReference type="ChEBI" id="CHEBI:58017"/>
        <dbReference type="ChEBI" id="CHEBI:58115"/>
        <dbReference type="EC" id="2.4.2.8"/>
    </reaction>
    <physiologicalReaction direction="right-to-left" evidence="13">
        <dbReference type="Rhea" id="RHEA:25426"/>
    </physiologicalReaction>
</comment>
<dbReference type="UniPathway" id="UPA00591">
    <property type="reaction ID" value="UER00648"/>
</dbReference>
<dbReference type="Gene3D" id="3.40.50.2020">
    <property type="match status" value="1"/>
</dbReference>
<keyword evidence="11 15" id="KW-0547">Nucleotide-binding</keyword>
<keyword evidence="7 15" id="KW-0328">Glycosyltransferase</keyword>
<evidence type="ECO:0000256" key="11">
    <source>
        <dbReference type="ARBA" id="ARBA00022741"/>
    </source>
</evidence>
<sequence>MKVLDKTATLYMESEKIQTKVNELSEEIINEYQDKNPVFLIILNGAFMFASDLLKETKIPCEISFTKVSSYEETKSTGEIKSLIGINEDLTDRHIVIVEDIVDTGNTMKWLLNELNNLNVKSVKTCVLLMKPDVFKGQFEIDYLGFEIPNDFVVGYGMDYNGHGRNLPDIYQLD</sequence>
<feature type="domain" description="Phosphoribosyltransferase" evidence="16">
    <location>
        <begin position="15"/>
        <end position="160"/>
    </location>
</feature>
<evidence type="ECO:0000256" key="3">
    <source>
        <dbReference type="ARBA" id="ARBA00004669"/>
    </source>
</evidence>
<evidence type="ECO:0000256" key="6">
    <source>
        <dbReference type="ARBA" id="ARBA00022490"/>
    </source>
</evidence>
<dbReference type="InterPro" id="IPR029057">
    <property type="entry name" value="PRTase-like"/>
</dbReference>
<dbReference type="GO" id="GO:0004422">
    <property type="term" value="F:hypoxanthine phosphoribosyltransferase activity"/>
    <property type="evidence" value="ECO:0007669"/>
    <property type="project" value="InterPro"/>
</dbReference>
<dbReference type="Pfam" id="PF00156">
    <property type="entry name" value="Pribosyltran"/>
    <property type="match status" value="1"/>
</dbReference>
<evidence type="ECO:0000256" key="8">
    <source>
        <dbReference type="ARBA" id="ARBA00022679"/>
    </source>
</evidence>
<evidence type="ECO:0000256" key="7">
    <source>
        <dbReference type="ARBA" id="ARBA00022676"/>
    </source>
</evidence>
<evidence type="ECO:0000256" key="2">
    <source>
        <dbReference type="ARBA" id="ARBA00004496"/>
    </source>
</evidence>
<evidence type="ECO:0000256" key="13">
    <source>
        <dbReference type="ARBA" id="ARBA00048811"/>
    </source>
</evidence>
<dbReference type="GO" id="GO:0006166">
    <property type="term" value="P:purine ribonucleoside salvage"/>
    <property type="evidence" value="ECO:0007669"/>
    <property type="project" value="UniProtKB-KW"/>
</dbReference>
<dbReference type="GO" id="GO:0005829">
    <property type="term" value="C:cytosol"/>
    <property type="evidence" value="ECO:0007669"/>
    <property type="project" value="TreeGrafter"/>
</dbReference>
<comment type="similarity">
    <text evidence="4 15">Belongs to the purine/pyrimidine phosphoribosyltransferase family.</text>
</comment>
<evidence type="ECO:0000256" key="9">
    <source>
        <dbReference type="ARBA" id="ARBA00022723"/>
    </source>
</evidence>
<dbReference type="RefSeq" id="WP_137089891.1">
    <property type="nucleotide sequence ID" value="NZ_CP028923.1"/>
</dbReference>
<dbReference type="InterPro" id="IPR000836">
    <property type="entry name" value="PRTase_dom"/>
</dbReference>
<comment type="pathway">
    <text evidence="3 15">Purine metabolism; IMP biosynthesis via salvage pathway; IMP from hypoxanthine: step 1/1.</text>
</comment>
<dbReference type="GO" id="GO:0000287">
    <property type="term" value="F:magnesium ion binding"/>
    <property type="evidence" value="ECO:0007669"/>
    <property type="project" value="TreeGrafter"/>
</dbReference>
<comment type="catalytic activity">
    <reaction evidence="14">
        <text>IMP + diphosphate = hypoxanthine + 5-phospho-alpha-D-ribose 1-diphosphate</text>
        <dbReference type="Rhea" id="RHEA:17973"/>
        <dbReference type="ChEBI" id="CHEBI:17368"/>
        <dbReference type="ChEBI" id="CHEBI:33019"/>
        <dbReference type="ChEBI" id="CHEBI:58017"/>
        <dbReference type="ChEBI" id="CHEBI:58053"/>
        <dbReference type="EC" id="2.4.2.8"/>
    </reaction>
    <physiologicalReaction direction="right-to-left" evidence="14">
        <dbReference type="Rhea" id="RHEA:17975"/>
    </physiologicalReaction>
</comment>
<evidence type="ECO:0000256" key="15">
    <source>
        <dbReference type="RuleBase" id="RU364099"/>
    </source>
</evidence>
<dbReference type="InterPro" id="IPR050408">
    <property type="entry name" value="HGPRT"/>
</dbReference>
<reference evidence="17 18" key="1">
    <citation type="submission" date="2018-04" db="EMBL/GenBank/DDBJ databases">
        <title>Complete genome uncultured novel isolate.</title>
        <authorList>
            <person name="Merlino G."/>
        </authorList>
    </citation>
    <scope>NUCLEOTIDE SEQUENCE [LARGE SCALE GENOMIC DNA]</scope>
    <source>
        <strain evidence="18">R1DC9</strain>
    </source>
</reference>
<dbReference type="GO" id="GO:0032263">
    <property type="term" value="P:GMP salvage"/>
    <property type="evidence" value="ECO:0007669"/>
    <property type="project" value="TreeGrafter"/>
</dbReference>
<keyword evidence="18" id="KW-1185">Reference proteome</keyword>
<dbReference type="NCBIfam" id="TIGR01203">
    <property type="entry name" value="HGPRTase"/>
    <property type="match status" value="1"/>
</dbReference>
<dbReference type="CDD" id="cd06223">
    <property type="entry name" value="PRTases_typeI"/>
    <property type="match status" value="1"/>
</dbReference>
<proteinExistence type="inferred from homology"/>
<protein>
    <recommendedName>
        <fullName evidence="5 15">Hypoxanthine phosphoribosyltransferase</fullName>
        <ecNumber evidence="5 15">2.4.2.8</ecNumber>
    </recommendedName>
</protein>